<gene>
    <name evidence="2" type="ORF">SBF1_8680004</name>
</gene>
<feature type="transmembrane region" description="Helical" evidence="1">
    <location>
        <begin position="38"/>
        <end position="61"/>
    </location>
</feature>
<dbReference type="Proteomes" id="UP000238916">
    <property type="component" value="Unassembled WGS sequence"/>
</dbReference>
<name>A0A2U3LV50_9FIRM</name>
<reference evidence="3" key="1">
    <citation type="submission" date="2018-02" db="EMBL/GenBank/DDBJ databases">
        <authorList>
            <person name="Hausmann B."/>
        </authorList>
    </citation>
    <scope>NUCLEOTIDE SEQUENCE [LARGE SCALE GENOMIC DNA]</scope>
    <source>
        <strain evidence="3">Peat soil MAG SbF1</strain>
    </source>
</reference>
<evidence type="ECO:0000313" key="3">
    <source>
        <dbReference type="Proteomes" id="UP000238916"/>
    </source>
</evidence>
<keyword evidence="1" id="KW-1133">Transmembrane helix</keyword>
<evidence type="ECO:0008006" key="4">
    <source>
        <dbReference type="Google" id="ProtNLM"/>
    </source>
</evidence>
<dbReference type="EMBL" id="OMOF01000854">
    <property type="protein sequence ID" value="SPF55817.1"/>
    <property type="molecule type" value="Genomic_DNA"/>
</dbReference>
<protein>
    <recommendedName>
        <fullName evidence="4">Zinc-ribbon domain-containing protein</fullName>
    </recommendedName>
</protein>
<organism evidence="2 3">
    <name type="scientific">Candidatus Desulfosporosinus infrequens</name>
    <dbReference type="NCBI Taxonomy" id="2043169"/>
    <lineage>
        <taxon>Bacteria</taxon>
        <taxon>Bacillati</taxon>
        <taxon>Bacillota</taxon>
        <taxon>Clostridia</taxon>
        <taxon>Eubacteriales</taxon>
        <taxon>Desulfitobacteriaceae</taxon>
        <taxon>Desulfosporosinus</taxon>
    </lineage>
</organism>
<evidence type="ECO:0000256" key="1">
    <source>
        <dbReference type="SAM" id="Phobius"/>
    </source>
</evidence>
<dbReference type="OrthoDB" id="1809925at2"/>
<keyword evidence="1" id="KW-0812">Transmembrane</keyword>
<proteinExistence type="predicted"/>
<keyword evidence="1" id="KW-0472">Membrane</keyword>
<accession>A0A2U3LV50</accession>
<evidence type="ECO:0000313" key="2">
    <source>
        <dbReference type="EMBL" id="SPF55817.1"/>
    </source>
</evidence>
<sequence>MAIDQLTTCKTCSKEVAKSASTCPHCGAKLKMSVIGKVLILLGVFFVISIMYLFLAIPVNIKSISRALLLRPRRP</sequence>
<dbReference type="AlphaFoldDB" id="A0A2U3LV50"/>